<proteinExistence type="predicted"/>
<dbReference type="InterPro" id="IPR005180">
    <property type="entry name" value="DUF302"/>
</dbReference>
<accession>A0A3E0VLI6</accession>
<name>A0A3E0VLI6_9MICO</name>
<reference evidence="3 4" key="1">
    <citation type="submission" date="2017-04" db="EMBL/GenBank/DDBJ databases">
        <title>Comparative genome analysis of Subtercola boreus.</title>
        <authorList>
            <person name="Cho Y.-J."/>
            <person name="Cho A."/>
            <person name="Kim O.-S."/>
            <person name="Lee J.-I."/>
        </authorList>
    </citation>
    <scope>NUCLEOTIDE SEQUENCE [LARGE SCALE GENOMIC DNA]</scope>
    <source>
        <strain evidence="3 4">K300</strain>
    </source>
</reference>
<dbReference type="SUPFAM" id="SSF103247">
    <property type="entry name" value="TT1751-like"/>
    <property type="match status" value="1"/>
</dbReference>
<evidence type="ECO:0000259" key="2">
    <source>
        <dbReference type="Pfam" id="PF03625"/>
    </source>
</evidence>
<sequence>MTQPPGTPFGESFTATRLSIVSNVTYDELIARFETAVPDYPAPELTAMVERGASWTEIVEFAENYSPLGLLTYWKDSVTPLMTVAGNNSKCTFYFIGNFPVAERMYRYDPRVMNYVPLRMTITENSDGVVHFTTDQPSGAFSSFGDPHIEAVGKAVDGKVAQLLARIGLPVPEALPAAHKPPTHAASNDPRETHAVR</sequence>
<feature type="region of interest" description="Disordered" evidence="1">
    <location>
        <begin position="175"/>
        <end position="197"/>
    </location>
</feature>
<dbReference type="OrthoDB" id="3358967at2"/>
<dbReference type="Gene3D" id="3.30.310.70">
    <property type="entry name" value="TT1751-like domain"/>
    <property type="match status" value="1"/>
</dbReference>
<dbReference type="AlphaFoldDB" id="A0A3E0VLI6"/>
<feature type="domain" description="DUF302" evidence="2">
    <location>
        <begin position="90"/>
        <end position="137"/>
    </location>
</feature>
<dbReference type="EMBL" id="NBWZ01000001">
    <property type="protein sequence ID" value="RFA10290.1"/>
    <property type="molecule type" value="Genomic_DNA"/>
</dbReference>
<organism evidence="3 4">
    <name type="scientific">Subtercola boreus</name>
    <dbReference type="NCBI Taxonomy" id="120213"/>
    <lineage>
        <taxon>Bacteria</taxon>
        <taxon>Bacillati</taxon>
        <taxon>Actinomycetota</taxon>
        <taxon>Actinomycetes</taxon>
        <taxon>Micrococcales</taxon>
        <taxon>Microbacteriaceae</taxon>
        <taxon>Subtercola</taxon>
    </lineage>
</organism>
<dbReference type="Proteomes" id="UP000256486">
    <property type="component" value="Unassembled WGS sequence"/>
</dbReference>
<gene>
    <name evidence="3" type="ORF">B7R54_14535</name>
</gene>
<evidence type="ECO:0000256" key="1">
    <source>
        <dbReference type="SAM" id="MobiDB-lite"/>
    </source>
</evidence>
<comment type="caution">
    <text evidence="3">The sequence shown here is derived from an EMBL/GenBank/DDBJ whole genome shotgun (WGS) entry which is preliminary data.</text>
</comment>
<dbReference type="InterPro" id="IPR035923">
    <property type="entry name" value="TT1751-like_sf"/>
</dbReference>
<evidence type="ECO:0000313" key="3">
    <source>
        <dbReference type="EMBL" id="RFA10290.1"/>
    </source>
</evidence>
<dbReference type="RefSeq" id="WP_116415672.1">
    <property type="nucleotide sequence ID" value="NZ_NBWZ01000001.1"/>
</dbReference>
<dbReference type="CDD" id="cd14797">
    <property type="entry name" value="DUF302"/>
    <property type="match status" value="1"/>
</dbReference>
<keyword evidence="4" id="KW-1185">Reference proteome</keyword>
<protein>
    <recommendedName>
        <fullName evidence="2">DUF302 domain-containing protein</fullName>
    </recommendedName>
</protein>
<dbReference type="Pfam" id="PF03625">
    <property type="entry name" value="DUF302"/>
    <property type="match status" value="1"/>
</dbReference>
<evidence type="ECO:0000313" key="4">
    <source>
        <dbReference type="Proteomes" id="UP000256486"/>
    </source>
</evidence>